<reference evidence="2 3" key="1">
    <citation type="journal article" date="2019" name="Int. J. Syst. Evol. Microbiol.">
        <title>The Global Catalogue of Microorganisms (GCM) 10K type strain sequencing project: providing services to taxonomists for standard genome sequencing and annotation.</title>
        <authorList>
            <consortium name="The Broad Institute Genomics Platform"/>
            <consortium name="The Broad Institute Genome Sequencing Center for Infectious Disease"/>
            <person name="Wu L."/>
            <person name="Ma J."/>
        </authorList>
    </citation>
    <scope>NUCLEOTIDE SEQUENCE [LARGE SCALE GENOMIC DNA]</scope>
    <source>
        <strain evidence="2 3">CGMCC 1.10387</strain>
    </source>
</reference>
<dbReference type="InterPro" id="IPR011009">
    <property type="entry name" value="Kinase-like_dom_sf"/>
</dbReference>
<dbReference type="SUPFAM" id="SSF56112">
    <property type="entry name" value="Protein kinase-like (PK-like)"/>
    <property type="match status" value="1"/>
</dbReference>
<evidence type="ECO:0000313" key="3">
    <source>
        <dbReference type="Proteomes" id="UP001597092"/>
    </source>
</evidence>
<protein>
    <submittedName>
        <fullName evidence="2">Phosphotransferase family protein</fullName>
    </submittedName>
</protein>
<dbReference type="EMBL" id="JBHUDP010000002">
    <property type="protein sequence ID" value="MFD1685605.1"/>
    <property type="molecule type" value="Genomic_DNA"/>
</dbReference>
<dbReference type="Gene3D" id="3.90.1200.10">
    <property type="match status" value="1"/>
</dbReference>
<organism evidence="2 3">
    <name type="scientific">Halobellus litoreus</name>
    <dbReference type="NCBI Taxonomy" id="755310"/>
    <lineage>
        <taxon>Archaea</taxon>
        <taxon>Methanobacteriati</taxon>
        <taxon>Methanobacteriota</taxon>
        <taxon>Stenosarchaea group</taxon>
        <taxon>Halobacteria</taxon>
        <taxon>Halobacteriales</taxon>
        <taxon>Haloferacaceae</taxon>
        <taxon>Halobellus</taxon>
    </lineage>
</organism>
<keyword evidence="3" id="KW-1185">Reference proteome</keyword>
<gene>
    <name evidence="2" type="ORF">ACFSAS_08275</name>
</gene>
<dbReference type="InterPro" id="IPR002575">
    <property type="entry name" value="Aminoglycoside_PTrfase"/>
</dbReference>
<dbReference type="Pfam" id="PF01636">
    <property type="entry name" value="APH"/>
    <property type="match status" value="1"/>
</dbReference>
<dbReference type="PANTHER" id="PTHR21310">
    <property type="entry name" value="AMINOGLYCOSIDE PHOSPHOTRANSFERASE-RELATED-RELATED"/>
    <property type="match status" value="1"/>
</dbReference>
<dbReference type="Proteomes" id="UP001597092">
    <property type="component" value="Unassembled WGS sequence"/>
</dbReference>
<proteinExistence type="predicted"/>
<feature type="domain" description="Aminoglycoside phosphotransferase" evidence="1">
    <location>
        <begin position="64"/>
        <end position="300"/>
    </location>
</feature>
<dbReference type="AlphaFoldDB" id="A0ABD6DWN4"/>
<accession>A0ABD6DWN4</accession>
<dbReference type="InterPro" id="IPR051678">
    <property type="entry name" value="AGP_Transferase"/>
</dbReference>
<dbReference type="RefSeq" id="WP_256306354.1">
    <property type="nucleotide sequence ID" value="NZ_JANHAW010000001.1"/>
</dbReference>
<comment type="caution">
    <text evidence="2">The sequence shown here is derived from an EMBL/GenBank/DDBJ whole genome shotgun (WGS) entry which is preliminary data.</text>
</comment>
<evidence type="ECO:0000313" key="2">
    <source>
        <dbReference type="EMBL" id="MFD1685605.1"/>
    </source>
</evidence>
<sequence>MYGDRREGVAETAVSSTATAPWLRAALAAVRPDRSVTAVEPIGAGGRRTTMAIRFADATPIVVHRTADATAAATEAALLSAVDAETAVPVAEPLGHGTVGDPDPPVDCGSGAEGDQAGSWLATQFVAGEDLHGRFVDLDPRGRRRIAGDFGRFLAELHAGFRFGGYGPIVARGDELQAARPTRERDRAAAWRDWLRSRGRQSLDRLPGSFDDVADAGRKRLDAWTVERPPVPRLFPWDLRPGNTLVGDGEITAIVDWEAPLAAGAALSVAKAEYLLADWYVPAEAGALRRAFRTGYSEVRPVPTVGAAHRIVAVAEAAVDSHGRVTNPRYPPVGRSDAVAFHRRHLDDAARME</sequence>
<name>A0ABD6DWN4_9EURY</name>
<dbReference type="PANTHER" id="PTHR21310:SF15">
    <property type="entry name" value="AMINOGLYCOSIDE PHOSPHOTRANSFERASE DOMAIN-CONTAINING PROTEIN"/>
    <property type="match status" value="1"/>
</dbReference>
<evidence type="ECO:0000259" key="1">
    <source>
        <dbReference type="Pfam" id="PF01636"/>
    </source>
</evidence>